<dbReference type="Proteomes" id="UP001152759">
    <property type="component" value="Chromosome 4"/>
</dbReference>
<dbReference type="InterPro" id="IPR007652">
    <property type="entry name" value="A1-4-GlycosylTfrase_dom"/>
</dbReference>
<dbReference type="SUPFAM" id="SSF53448">
    <property type="entry name" value="Nucleotide-diphospho-sugar transferases"/>
    <property type="match status" value="1"/>
</dbReference>
<accession>A0A9P0AA73</accession>
<evidence type="ECO:0000313" key="9">
    <source>
        <dbReference type="Proteomes" id="UP001152759"/>
    </source>
</evidence>
<organism evidence="8 9">
    <name type="scientific">Bemisia tabaci</name>
    <name type="common">Sweetpotato whitefly</name>
    <name type="synonym">Aleurodes tabaci</name>
    <dbReference type="NCBI Taxonomy" id="7038"/>
    <lineage>
        <taxon>Eukaryota</taxon>
        <taxon>Metazoa</taxon>
        <taxon>Ecdysozoa</taxon>
        <taxon>Arthropoda</taxon>
        <taxon>Hexapoda</taxon>
        <taxon>Insecta</taxon>
        <taxon>Pterygota</taxon>
        <taxon>Neoptera</taxon>
        <taxon>Paraneoptera</taxon>
        <taxon>Hemiptera</taxon>
        <taxon>Sternorrhyncha</taxon>
        <taxon>Aleyrodoidea</taxon>
        <taxon>Aleyrodidae</taxon>
        <taxon>Aleyrodinae</taxon>
        <taxon>Bemisia</taxon>
    </lineage>
</organism>
<dbReference type="AlphaFoldDB" id="A0A9P0AA73"/>
<evidence type="ECO:0000256" key="3">
    <source>
        <dbReference type="ARBA" id="ARBA00022676"/>
    </source>
</evidence>
<protein>
    <recommendedName>
        <fullName evidence="7">Alpha 1,4-glycosyltransferase domain-containing protein</fullName>
    </recommendedName>
</protein>
<comment type="subcellular location">
    <subcellularLocation>
        <location evidence="1">Golgi apparatus membrane</location>
        <topology evidence="1">Single-pass type II membrane protein</topology>
    </subcellularLocation>
</comment>
<dbReference type="InterPro" id="IPR029044">
    <property type="entry name" value="Nucleotide-diphossugar_trans"/>
</dbReference>
<feature type="domain" description="Alpha 1,4-glycosyltransferase" evidence="7">
    <location>
        <begin position="198"/>
        <end position="327"/>
    </location>
</feature>
<dbReference type="InterPro" id="IPR007577">
    <property type="entry name" value="GlycoTrfase_DXD_sugar-bd_CS"/>
</dbReference>
<dbReference type="GO" id="GO:0006688">
    <property type="term" value="P:glycosphingolipid biosynthetic process"/>
    <property type="evidence" value="ECO:0007669"/>
    <property type="project" value="TreeGrafter"/>
</dbReference>
<keyword evidence="6" id="KW-0472">Membrane</keyword>
<sequence>MYIKGLTLKRKIPDGGNHPRAPFCYNVPQEKYDPEIPTLPGHKVTPNSIFFLDTSCSHGYGVNLSLRQACAYESAARAHPQSQVLVLFSSPISLDEPSPVVTVLLTYENLKFVRILEGNFFNRTPLETFRFYEKIAGSSFPESHASDILRLSILWKYGGTYLDSDIIVCRRLNGMKNFAGAESDKLINGAVLNFDTTRKSKSIIEEMLKKIQENFQPTSWTKNGPEVLTDVLSRLCNETDLTKISRARCGGFSVFPPPPRSPFYPIAYWDWRALFKEHSDPSFVKYLATRSTVHFWNRMSKSSPVDVHSNMPFNLLAAEFCPRVHSIATDHF</sequence>
<dbReference type="GO" id="GO:0035248">
    <property type="term" value="F:alpha-1,4-N-acetylgalactosaminyltransferase activity"/>
    <property type="evidence" value="ECO:0007669"/>
    <property type="project" value="TreeGrafter"/>
</dbReference>
<evidence type="ECO:0000259" key="7">
    <source>
        <dbReference type="Pfam" id="PF04572"/>
    </source>
</evidence>
<dbReference type="GO" id="GO:0000139">
    <property type="term" value="C:Golgi membrane"/>
    <property type="evidence" value="ECO:0007669"/>
    <property type="project" value="UniProtKB-SubCell"/>
</dbReference>
<evidence type="ECO:0000256" key="1">
    <source>
        <dbReference type="ARBA" id="ARBA00004323"/>
    </source>
</evidence>
<evidence type="ECO:0000256" key="6">
    <source>
        <dbReference type="ARBA" id="ARBA00023136"/>
    </source>
</evidence>
<evidence type="ECO:0000313" key="8">
    <source>
        <dbReference type="EMBL" id="CAH0388901.1"/>
    </source>
</evidence>
<dbReference type="PANTHER" id="PTHR12042">
    <property type="entry name" value="LACTOSYLCERAMIDE 4-ALPHA-GALACTOSYLTRANSFERASE ALPHA- 1,4-GALACTOSYLTRANSFERASE"/>
    <property type="match status" value="1"/>
</dbReference>
<dbReference type="Gene3D" id="3.90.550.20">
    <property type="match status" value="1"/>
</dbReference>
<dbReference type="EMBL" id="OU963865">
    <property type="protein sequence ID" value="CAH0388901.1"/>
    <property type="molecule type" value="Genomic_DNA"/>
</dbReference>
<keyword evidence="4" id="KW-0808">Transferase</keyword>
<name>A0A9P0AA73_BEMTA</name>
<dbReference type="Pfam" id="PF04572">
    <property type="entry name" value="Gb3_synth"/>
    <property type="match status" value="1"/>
</dbReference>
<dbReference type="PANTHER" id="PTHR12042:SF21">
    <property type="entry name" value="ALPHA1,4-GALACTOSYLTRANSFERASE 1-RELATED"/>
    <property type="match status" value="1"/>
</dbReference>
<keyword evidence="3" id="KW-0328">Glycosyltransferase</keyword>
<dbReference type="InterPro" id="IPR051981">
    <property type="entry name" value="Glycosyltransf_32"/>
</dbReference>
<keyword evidence="9" id="KW-1185">Reference proteome</keyword>
<comment type="similarity">
    <text evidence="2">Belongs to the glycosyltransferase 32 family.</text>
</comment>
<evidence type="ECO:0000256" key="4">
    <source>
        <dbReference type="ARBA" id="ARBA00022679"/>
    </source>
</evidence>
<reference evidence="8" key="1">
    <citation type="submission" date="2021-12" db="EMBL/GenBank/DDBJ databases">
        <authorList>
            <person name="King R."/>
        </authorList>
    </citation>
    <scope>NUCLEOTIDE SEQUENCE</scope>
</reference>
<dbReference type="Pfam" id="PF04488">
    <property type="entry name" value="Gly_transf_sug"/>
    <property type="match status" value="1"/>
</dbReference>
<keyword evidence="5" id="KW-0333">Golgi apparatus</keyword>
<proteinExistence type="inferred from homology"/>
<evidence type="ECO:0000256" key="2">
    <source>
        <dbReference type="ARBA" id="ARBA00009003"/>
    </source>
</evidence>
<evidence type="ECO:0000256" key="5">
    <source>
        <dbReference type="ARBA" id="ARBA00023034"/>
    </source>
</evidence>
<gene>
    <name evidence="8" type="ORF">BEMITA_LOCUS7785</name>
</gene>